<dbReference type="Pfam" id="PF00067">
    <property type="entry name" value="p450"/>
    <property type="match status" value="1"/>
</dbReference>
<dbReference type="InterPro" id="IPR001128">
    <property type="entry name" value="Cyt_P450"/>
</dbReference>
<evidence type="ECO:0000256" key="1">
    <source>
        <dbReference type="ARBA" id="ARBA00001971"/>
    </source>
</evidence>
<comment type="similarity">
    <text evidence="2 9">Belongs to the cytochrome P450 family.</text>
</comment>
<evidence type="ECO:0000256" key="4">
    <source>
        <dbReference type="ARBA" id="ARBA00022723"/>
    </source>
</evidence>
<evidence type="ECO:0000313" key="12">
    <source>
        <dbReference type="Proteomes" id="UP000076874"/>
    </source>
</evidence>
<dbReference type="SUPFAM" id="SSF48264">
    <property type="entry name" value="Cytochrome P450"/>
    <property type="match status" value="1"/>
</dbReference>
<dbReference type="InterPro" id="IPR002401">
    <property type="entry name" value="Cyt_P450_E_grp-I"/>
</dbReference>
<dbReference type="InterPro" id="IPR017972">
    <property type="entry name" value="Cyt_P450_CS"/>
</dbReference>
<dbReference type="PROSITE" id="PS00086">
    <property type="entry name" value="CYTOCHROME_P450"/>
    <property type="match status" value="1"/>
</dbReference>
<dbReference type="EMBL" id="AZHD01000010">
    <property type="protein sequence ID" value="OAA59748.1"/>
    <property type="molecule type" value="Genomic_DNA"/>
</dbReference>
<keyword evidence="12" id="KW-1185">Reference proteome</keyword>
<evidence type="ECO:0000256" key="5">
    <source>
        <dbReference type="ARBA" id="ARBA00023002"/>
    </source>
</evidence>
<dbReference type="PANTHER" id="PTHR24305:SF29">
    <property type="entry name" value="BENZOATE-PARA-HYDROXYLASE"/>
    <property type="match status" value="1"/>
</dbReference>
<dbReference type="PRINTS" id="PR00463">
    <property type="entry name" value="EP450I"/>
</dbReference>
<evidence type="ECO:0000256" key="9">
    <source>
        <dbReference type="RuleBase" id="RU000461"/>
    </source>
</evidence>
<sequence length="498" mass="55859">MIVHLFPFAVSLLVLAPIIYPLFLYLWDPKGLRKFPSPSCAAFTPLWRLWHNLQFRHYAAVDAAHKRLGTHVRIAPNHVSILDPRAPNEIYGHGANMLKEEWYDAGAGAHRNLADTRDKAEHQAKRKMLAHAFAAKTVTGLEPVLLRTIGALMKRLDAHAGAHDQVNMRLLLNYFTIDLFGNLLFSAHMGCLERGDDLLDAETREGAMYKVPFIGSLLDATVANTALAFAPSWLAFTRPLAQLHPYKKAGTDWENIVYHNIKKRTASSAKTSDLFDRLLINSRGEDLNLSPGELLAECSAMMNAGTETTTAAMTNTVFLLYSHPDVLAKLRVEIDEAFPGNEMPRYERASQLPYLRACIEESLRVRPASSFGLPRIVPAGGRTIAGQFIQEGVTVSVPTYSLLRDESVFDRATEYDPDRWMTDDQDKKRRMMANHLPFSTGPRACIGRNIAYFEQIVIIATLVKFYDCTVPEGFELETQERFNSNPGPLVVGVARRHR</sequence>
<dbReference type="STRING" id="1081102.A0A167SM18"/>
<dbReference type="CDD" id="cd11061">
    <property type="entry name" value="CYP67-like"/>
    <property type="match status" value="1"/>
</dbReference>
<dbReference type="InterPro" id="IPR050121">
    <property type="entry name" value="Cytochrome_P450_monoxygenase"/>
</dbReference>
<comment type="caution">
    <text evidence="11">The sequence shown here is derived from an EMBL/GenBank/DDBJ whole genome shotgun (WGS) entry which is preliminary data.</text>
</comment>
<dbReference type="InterPro" id="IPR036396">
    <property type="entry name" value="Cyt_P450_sf"/>
</dbReference>
<dbReference type="GO" id="GO:0004497">
    <property type="term" value="F:monooxygenase activity"/>
    <property type="evidence" value="ECO:0007669"/>
    <property type="project" value="UniProtKB-KW"/>
</dbReference>
<keyword evidence="7 9" id="KW-0503">Monooxygenase</keyword>
<keyword evidence="10" id="KW-0472">Membrane</keyword>
<name>A0A167SM18_9HYPO</name>
<dbReference type="Gene3D" id="1.10.630.10">
    <property type="entry name" value="Cytochrome P450"/>
    <property type="match status" value="1"/>
</dbReference>
<accession>A0A167SM18</accession>
<keyword evidence="10" id="KW-0812">Transmembrane</keyword>
<keyword evidence="6 8" id="KW-0408">Iron</keyword>
<dbReference type="Proteomes" id="UP000076874">
    <property type="component" value="Unassembled WGS sequence"/>
</dbReference>
<evidence type="ECO:0000256" key="8">
    <source>
        <dbReference type="PIRSR" id="PIRSR602401-1"/>
    </source>
</evidence>
<protein>
    <submittedName>
        <fullName evidence="11">Cytochrome P450</fullName>
    </submittedName>
</protein>
<keyword evidence="4 8" id="KW-0479">Metal-binding</keyword>
<dbReference type="PANTHER" id="PTHR24305">
    <property type="entry name" value="CYTOCHROME P450"/>
    <property type="match status" value="1"/>
</dbReference>
<dbReference type="GO" id="GO:0005506">
    <property type="term" value="F:iron ion binding"/>
    <property type="evidence" value="ECO:0007669"/>
    <property type="project" value="InterPro"/>
</dbReference>
<evidence type="ECO:0000256" key="6">
    <source>
        <dbReference type="ARBA" id="ARBA00023004"/>
    </source>
</evidence>
<comment type="cofactor">
    <cofactor evidence="1 8">
        <name>heme</name>
        <dbReference type="ChEBI" id="CHEBI:30413"/>
    </cofactor>
</comment>
<organism evidence="11 12">
    <name type="scientific">Niveomyces insectorum RCEF 264</name>
    <dbReference type="NCBI Taxonomy" id="1081102"/>
    <lineage>
        <taxon>Eukaryota</taxon>
        <taxon>Fungi</taxon>
        <taxon>Dikarya</taxon>
        <taxon>Ascomycota</taxon>
        <taxon>Pezizomycotina</taxon>
        <taxon>Sordariomycetes</taxon>
        <taxon>Hypocreomycetidae</taxon>
        <taxon>Hypocreales</taxon>
        <taxon>Cordycipitaceae</taxon>
        <taxon>Niveomyces</taxon>
    </lineage>
</organism>
<dbReference type="GO" id="GO:0020037">
    <property type="term" value="F:heme binding"/>
    <property type="evidence" value="ECO:0007669"/>
    <property type="project" value="InterPro"/>
</dbReference>
<proteinExistence type="inferred from homology"/>
<feature type="transmembrane region" description="Helical" evidence="10">
    <location>
        <begin position="6"/>
        <end position="27"/>
    </location>
</feature>
<evidence type="ECO:0000256" key="3">
    <source>
        <dbReference type="ARBA" id="ARBA00022617"/>
    </source>
</evidence>
<dbReference type="GO" id="GO:0016705">
    <property type="term" value="F:oxidoreductase activity, acting on paired donors, with incorporation or reduction of molecular oxygen"/>
    <property type="evidence" value="ECO:0007669"/>
    <property type="project" value="InterPro"/>
</dbReference>
<keyword evidence="3 8" id="KW-0349">Heme</keyword>
<dbReference type="PRINTS" id="PR00385">
    <property type="entry name" value="P450"/>
</dbReference>
<evidence type="ECO:0000313" key="11">
    <source>
        <dbReference type="EMBL" id="OAA59748.1"/>
    </source>
</evidence>
<gene>
    <name evidence="11" type="ORF">SPI_05946</name>
</gene>
<reference evidence="11 12" key="1">
    <citation type="journal article" date="2016" name="Genome Biol. Evol.">
        <title>Divergent and convergent evolution of fungal pathogenicity.</title>
        <authorList>
            <person name="Shang Y."/>
            <person name="Xiao G."/>
            <person name="Zheng P."/>
            <person name="Cen K."/>
            <person name="Zhan S."/>
            <person name="Wang C."/>
        </authorList>
    </citation>
    <scope>NUCLEOTIDE SEQUENCE [LARGE SCALE GENOMIC DNA]</scope>
    <source>
        <strain evidence="11 12">RCEF 264</strain>
    </source>
</reference>
<evidence type="ECO:0000256" key="2">
    <source>
        <dbReference type="ARBA" id="ARBA00010617"/>
    </source>
</evidence>
<dbReference type="OrthoDB" id="2789670at2759"/>
<dbReference type="AlphaFoldDB" id="A0A167SM18"/>
<keyword evidence="10" id="KW-1133">Transmembrane helix</keyword>
<evidence type="ECO:0000256" key="7">
    <source>
        <dbReference type="ARBA" id="ARBA00023033"/>
    </source>
</evidence>
<keyword evidence="5 9" id="KW-0560">Oxidoreductase</keyword>
<feature type="binding site" description="axial binding residue" evidence="8">
    <location>
        <position position="445"/>
    </location>
    <ligand>
        <name>heme</name>
        <dbReference type="ChEBI" id="CHEBI:30413"/>
    </ligand>
    <ligandPart>
        <name>Fe</name>
        <dbReference type="ChEBI" id="CHEBI:18248"/>
    </ligandPart>
</feature>
<evidence type="ECO:0000256" key="10">
    <source>
        <dbReference type="SAM" id="Phobius"/>
    </source>
</evidence>